<feature type="binding site" evidence="2">
    <location>
        <position position="316"/>
    </location>
    <ligand>
        <name>substrate</name>
    </ligand>
</feature>
<protein>
    <recommendedName>
        <fullName evidence="2">Thiamine-monophosphate kinase</fullName>
        <shortName evidence="2">TMP kinase</shortName>
        <shortName evidence="2">Thiamine-phosphate kinase</shortName>
        <ecNumber evidence="2">2.7.4.16</ecNumber>
    </recommendedName>
</protein>
<dbReference type="EMBL" id="CP038033">
    <property type="protein sequence ID" value="QBQ54712.1"/>
    <property type="molecule type" value="Genomic_DNA"/>
</dbReference>
<keyword evidence="6" id="KW-1185">Reference proteome</keyword>
<dbReference type="Gene3D" id="3.90.650.10">
    <property type="entry name" value="PurM-like C-terminal domain"/>
    <property type="match status" value="1"/>
</dbReference>
<keyword evidence="2" id="KW-0067">ATP-binding</keyword>
<dbReference type="UniPathway" id="UPA00060">
    <property type="reaction ID" value="UER00142"/>
</dbReference>
<feature type="binding site" evidence="2">
    <location>
        <position position="120"/>
    </location>
    <ligand>
        <name>Mg(2+)</name>
        <dbReference type="ChEBI" id="CHEBI:18420"/>
        <label>1</label>
    </ligand>
</feature>
<keyword evidence="2" id="KW-0479">Metal-binding</keyword>
<dbReference type="PANTHER" id="PTHR30270">
    <property type="entry name" value="THIAMINE-MONOPHOSPHATE KINASE"/>
    <property type="match status" value="1"/>
</dbReference>
<dbReference type="GO" id="GO:0009228">
    <property type="term" value="P:thiamine biosynthetic process"/>
    <property type="evidence" value="ECO:0007669"/>
    <property type="project" value="UniProtKB-KW"/>
</dbReference>
<dbReference type="Proteomes" id="UP000294325">
    <property type="component" value="Chromosome"/>
</dbReference>
<comment type="function">
    <text evidence="2">Catalyzes the ATP-dependent phosphorylation of thiamine-monophosphate (TMP) to form thiamine-pyrophosphate (TPP), the active form of vitamin B1.</text>
</comment>
<evidence type="ECO:0000313" key="6">
    <source>
        <dbReference type="Proteomes" id="UP000294325"/>
    </source>
</evidence>
<dbReference type="SUPFAM" id="SSF56042">
    <property type="entry name" value="PurM C-terminal domain-like"/>
    <property type="match status" value="1"/>
</dbReference>
<feature type="binding site" evidence="2">
    <location>
        <position position="45"/>
    </location>
    <ligand>
        <name>Mg(2+)</name>
        <dbReference type="ChEBI" id="CHEBI:18420"/>
        <label>2</label>
    </ligand>
</feature>
<dbReference type="AlphaFoldDB" id="A0A4P7C1G6"/>
<evidence type="ECO:0000313" key="5">
    <source>
        <dbReference type="EMBL" id="QBQ54712.1"/>
    </source>
</evidence>
<dbReference type="InterPro" id="IPR010918">
    <property type="entry name" value="PurM-like_C_dom"/>
</dbReference>
<feature type="binding site" evidence="2">
    <location>
        <position position="144"/>
    </location>
    <ligand>
        <name>ATP</name>
        <dbReference type="ChEBI" id="CHEBI:30616"/>
    </ligand>
</feature>
<evidence type="ECO:0000259" key="3">
    <source>
        <dbReference type="Pfam" id="PF00586"/>
    </source>
</evidence>
<keyword evidence="2" id="KW-0547">Nucleotide-binding</keyword>
<keyword evidence="2" id="KW-0460">Magnesium</keyword>
<proteinExistence type="inferred from homology"/>
<dbReference type="Pfam" id="PF00586">
    <property type="entry name" value="AIRS"/>
    <property type="match status" value="1"/>
</dbReference>
<comment type="caution">
    <text evidence="2">Lacks conserved residue(s) required for the propagation of feature annotation.</text>
</comment>
<gene>
    <name evidence="2 5" type="primary">thiL</name>
    <name evidence="5" type="ORF">E3U44_09485</name>
</gene>
<feature type="binding site" evidence="2">
    <location>
        <position position="260"/>
    </location>
    <ligand>
        <name>substrate</name>
    </ligand>
</feature>
<dbReference type="GO" id="GO:0000287">
    <property type="term" value="F:magnesium ion binding"/>
    <property type="evidence" value="ECO:0007669"/>
    <property type="project" value="UniProtKB-UniRule"/>
</dbReference>
<feature type="binding site" evidence="2">
    <location>
        <position position="212"/>
    </location>
    <ligand>
        <name>Mg(2+)</name>
        <dbReference type="ChEBI" id="CHEBI:18420"/>
        <label>5</label>
    </ligand>
</feature>
<reference evidence="5 6" key="1">
    <citation type="submission" date="2019-03" db="EMBL/GenBank/DDBJ databases">
        <title>The genome sequence of Nitrosococcus wardiae strain D1FHST reveals the archetypal metabolic capacity of ammonia-oxidizing Gammaproteobacteria.</title>
        <authorList>
            <person name="Wang L."/>
            <person name="Lim C.K."/>
            <person name="Hanson T.E."/>
            <person name="Dang H."/>
            <person name="Klotz M.G."/>
        </authorList>
    </citation>
    <scope>NUCLEOTIDE SEQUENCE [LARGE SCALE GENOMIC DNA]</scope>
    <source>
        <strain evidence="5 6">D1FHS</strain>
    </source>
</reference>
<keyword evidence="2 5" id="KW-0808">Transferase</keyword>
<dbReference type="EC" id="2.7.4.16" evidence="2"/>
<name>A0A4P7C1G6_9GAMM</name>
<dbReference type="HAMAP" id="MF_02128">
    <property type="entry name" value="TMP_kinase"/>
    <property type="match status" value="1"/>
</dbReference>
<feature type="binding site" evidence="2">
    <location>
        <position position="73"/>
    </location>
    <ligand>
        <name>Mg(2+)</name>
        <dbReference type="ChEBI" id="CHEBI:18420"/>
        <label>3</label>
    </ligand>
</feature>
<sequence length="319" mass="33831">MNEFSLIKEFFADCTRQRADVILAVGDDCALLTVPPGYELAVSIDTLVAGVHFAAEVDPAALGHKALAVGLSDLAAMGAEPAWATLALTLPEVDRTWLARFVQGLSGLAGSYGVQLVGGDTTRGPLTVTLQLHGFVSQGKALRRDGARPGDRIYVTGTLGDSGLALQARSGEIRLAQEALRYAEHRLDWPQPRVREALALRPLARAAIDISDGLAADLGHILERSGVGAVLEMESLPLSESLQSSLEPTQAWNLALGAGDDYELCVTAPAESHGPLQAALSVLGCPCTLIGTIEEKLGLRCRLQDGAPFIPKHQGYRHF</sequence>
<keyword evidence="2 5" id="KW-0418">Kinase</keyword>
<evidence type="ECO:0000256" key="1">
    <source>
        <dbReference type="ARBA" id="ARBA00022977"/>
    </source>
</evidence>
<dbReference type="InterPro" id="IPR036921">
    <property type="entry name" value="PurM-like_N_sf"/>
</dbReference>
<feature type="binding site" evidence="2">
    <location>
        <position position="73"/>
    </location>
    <ligand>
        <name>Mg(2+)</name>
        <dbReference type="ChEBI" id="CHEBI:18420"/>
        <label>2</label>
    </ligand>
</feature>
<feature type="binding site" evidence="2">
    <location>
        <position position="28"/>
    </location>
    <ligand>
        <name>Mg(2+)</name>
        <dbReference type="ChEBI" id="CHEBI:18420"/>
        <label>4</label>
    </ligand>
</feature>
<feature type="binding site" evidence="2">
    <location>
        <position position="209"/>
    </location>
    <ligand>
        <name>Mg(2+)</name>
        <dbReference type="ChEBI" id="CHEBI:18420"/>
        <label>3</label>
    </ligand>
</feature>
<organism evidence="5 6">
    <name type="scientific">Nitrosococcus wardiae</name>
    <dbReference type="NCBI Taxonomy" id="1814290"/>
    <lineage>
        <taxon>Bacteria</taxon>
        <taxon>Pseudomonadati</taxon>
        <taxon>Pseudomonadota</taxon>
        <taxon>Gammaproteobacteria</taxon>
        <taxon>Chromatiales</taxon>
        <taxon>Chromatiaceae</taxon>
        <taxon>Nitrosococcus</taxon>
    </lineage>
</organism>
<dbReference type="CDD" id="cd02194">
    <property type="entry name" value="ThiL"/>
    <property type="match status" value="1"/>
</dbReference>
<comment type="miscellaneous">
    <text evidence="2">Reaction mechanism of ThiL seems to utilize a direct, inline transfer of the gamma-phosphate of ATP to TMP rather than a phosphorylated enzyme intermediate.</text>
</comment>
<dbReference type="Gene3D" id="3.30.1330.10">
    <property type="entry name" value="PurM-like, N-terminal domain"/>
    <property type="match status" value="1"/>
</dbReference>
<dbReference type="GO" id="GO:0009030">
    <property type="term" value="F:thiamine-phosphate kinase activity"/>
    <property type="evidence" value="ECO:0007669"/>
    <property type="project" value="UniProtKB-UniRule"/>
</dbReference>
<feature type="binding site" evidence="2">
    <location>
        <position position="73"/>
    </location>
    <ligand>
        <name>Mg(2+)</name>
        <dbReference type="ChEBI" id="CHEBI:18420"/>
        <label>4</label>
    </ligand>
</feature>
<dbReference type="RefSeq" id="WP_134357905.1">
    <property type="nucleotide sequence ID" value="NZ_CP038033.1"/>
</dbReference>
<feature type="binding site" evidence="2">
    <location>
        <position position="211"/>
    </location>
    <ligand>
        <name>ATP</name>
        <dbReference type="ChEBI" id="CHEBI:30616"/>
    </ligand>
</feature>
<feature type="binding site" evidence="2">
    <location>
        <position position="43"/>
    </location>
    <ligand>
        <name>Mg(2+)</name>
        <dbReference type="ChEBI" id="CHEBI:18420"/>
        <label>4</label>
    </ligand>
</feature>
<feature type="binding site" evidence="2">
    <location>
        <position position="52"/>
    </location>
    <ligand>
        <name>substrate</name>
    </ligand>
</feature>
<dbReference type="Pfam" id="PF02769">
    <property type="entry name" value="AIRS_C"/>
    <property type="match status" value="1"/>
</dbReference>
<dbReference type="InterPro" id="IPR006283">
    <property type="entry name" value="ThiL-like"/>
</dbReference>
<evidence type="ECO:0000256" key="2">
    <source>
        <dbReference type="HAMAP-Rule" id="MF_02128"/>
    </source>
</evidence>
<feature type="domain" description="PurM-like N-terminal" evidence="3">
    <location>
        <begin position="26"/>
        <end position="135"/>
    </location>
</feature>
<dbReference type="GO" id="GO:0005524">
    <property type="term" value="F:ATP binding"/>
    <property type="evidence" value="ECO:0007669"/>
    <property type="project" value="UniProtKB-UniRule"/>
</dbReference>
<dbReference type="NCBIfam" id="TIGR01379">
    <property type="entry name" value="thiL"/>
    <property type="match status" value="1"/>
</dbReference>
<comment type="pathway">
    <text evidence="2">Cofactor biosynthesis; thiamine diphosphate biosynthesis; thiamine diphosphate from thiamine phosphate: step 1/1.</text>
</comment>
<evidence type="ECO:0000259" key="4">
    <source>
        <dbReference type="Pfam" id="PF02769"/>
    </source>
</evidence>
<feature type="binding site" evidence="2">
    <location>
        <position position="28"/>
    </location>
    <ligand>
        <name>Mg(2+)</name>
        <dbReference type="ChEBI" id="CHEBI:18420"/>
        <label>3</label>
    </ligand>
</feature>
<dbReference type="PANTHER" id="PTHR30270:SF0">
    <property type="entry name" value="THIAMINE-MONOPHOSPHATE KINASE"/>
    <property type="match status" value="1"/>
</dbReference>
<dbReference type="InterPro" id="IPR016188">
    <property type="entry name" value="PurM-like_N"/>
</dbReference>
<comment type="similarity">
    <text evidence="2">Belongs to the thiamine-monophosphate kinase family.</text>
</comment>
<feature type="domain" description="PurM-like C-terminal" evidence="4">
    <location>
        <begin position="148"/>
        <end position="299"/>
    </location>
</feature>
<dbReference type="OrthoDB" id="9802811at2"/>
<keyword evidence="1 2" id="KW-0784">Thiamine biosynthesis</keyword>
<feature type="binding site" evidence="2">
    <location>
        <begin position="119"/>
        <end position="120"/>
    </location>
    <ligand>
        <name>ATP</name>
        <dbReference type="ChEBI" id="CHEBI:30616"/>
    </ligand>
</feature>
<comment type="catalytic activity">
    <reaction evidence="2">
        <text>thiamine phosphate + ATP = thiamine diphosphate + ADP</text>
        <dbReference type="Rhea" id="RHEA:15913"/>
        <dbReference type="ChEBI" id="CHEBI:30616"/>
        <dbReference type="ChEBI" id="CHEBI:37575"/>
        <dbReference type="ChEBI" id="CHEBI:58937"/>
        <dbReference type="ChEBI" id="CHEBI:456216"/>
        <dbReference type="EC" id="2.7.4.16"/>
    </reaction>
</comment>
<dbReference type="KEGG" id="nwr:E3U44_09485"/>
<dbReference type="PIRSF" id="PIRSF005303">
    <property type="entry name" value="Thiam_monoph_kin"/>
    <property type="match status" value="1"/>
</dbReference>
<dbReference type="SUPFAM" id="SSF55326">
    <property type="entry name" value="PurM N-terminal domain-like"/>
    <property type="match status" value="1"/>
</dbReference>
<dbReference type="GO" id="GO:0009229">
    <property type="term" value="P:thiamine diphosphate biosynthetic process"/>
    <property type="evidence" value="ECO:0007669"/>
    <property type="project" value="UniProtKB-UniRule"/>
</dbReference>
<accession>A0A4P7C1G6</accession>
<feature type="binding site" evidence="2">
    <location>
        <position position="45"/>
    </location>
    <ligand>
        <name>Mg(2+)</name>
        <dbReference type="ChEBI" id="CHEBI:18420"/>
        <label>1</label>
    </ligand>
</feature>
<dbReference type="InterPro" id="IPR036676">
    <property type="entry name" value="PurM-like_C_sf"/>
</dbReference>